<dbReference type="EMBL" id="HBUF01236700">
    <property type="protein sequence ID" value="CAG6675443.1"/>
    <property type="molecule type" value="Transcribed_RNA"/>
</dbReference>
<dbReference type="EMBL" id="HBUF01061296">
    <property type="protein sequence ID" value="CAG6625973.1"/>
    <property type="molecule type" value="Transcribed_RNA"/>
</dbReference>
<dbReference type="GO" id="GO:0005104">
    <property type="term" value="F:fibroblast growth factor receptor binding"/>
    <property type="evidence" value="ECO:0007669"/>
    <property type="project" value="TreeGrafter"/>
</dbReference>
<name>A0A8D8STB5_9HEMI</name>
<feature type="region of interest" description="Disordered" evidence="1">
    <location>
        <begin position="271"/>
        <end position="292"/>
    </location>
</feature>
<dbReference type="InterPro" id="IPR002404">
    <property type="entry name" value="IRS_PTB"/>
</dbReference>
<reference evidence="3" key="1">
    <citation type="submission" date="2021-05" db="EMBL/GenBank/DDBJ databases">
        <authorList>
            <person name="Alioto T."/>
            <person name="Alioto T."/>
            <person name="Gomez Garrido J."/>
        </authorList>
    </citation>
    <scope>NUCLEOTIDE SEQUENCE</scope>
</reference>
<feature type="compositionally biased region" description="Polar residues" evidence="1">
    <location>
        <begin position="271"/>
        <end position="282"/>
    </location>
</feature>
<feature type="compositionally biased region" description="Polar residues" evidence="1">
    <location>
        <begin position="340"/>
        <end position="349"/>
    </location>
</feature>
<organism evidence="3">
    <name type="scientific">Cacopsylla melanoneura</name>
    <dbReference type="NCBI Taxonomy" id="428564"/>
    <lineage>
        <taxon>Eukaryota</taxon>
        <taxon>Metazoa</taxon>
        <taxon>Ecdysozoa</taxon>
        <taxon>Arthropoda</taxon>
        <taxon>Hexapoda</taxon>
        <taxon>Insecta</taxon>
        <taxon>Pterygota</taxon>
        <taxon>Neoptera</taxon>
        <taxon>Paraneoptera</taxon>
        <taxon>Hemiptera</taxon>
        <taxon>Sternorrhyncha</taxon>
        <taxon>Psylloidea</taxon>
        <taxon>Psyllidae</taxon>
        <taxon>Psyllinae</taxon>
        <taxon>Cacopsylla</taxon>
    </lineage>
</organism>
<dbReference type="Gene3D" id="2.30.29.30">
    <property type="entry name" value="Pleckstrin-homology domain (PH domain)/Phosphotyrosine-binding domain (PTB)"/>
    <property type="match status" value="1"/>
</dbReference>
<dbReference type="SMART" id="SM01244">
    <property type="entry name" value="IRS"/>
    <property type="match status" value="1"/>
</dbReference>
<dbReference type="EMBL" id="HBUF01581755">
    <property type="protein sequence ID" value="CAG6770431.1"/>
    <property type="molecule type" value="Transcribed_RNA"/>
</dbReference>
<dbReference type="PANTHER" id="PTHR21258:SF55">
    <property type="entry name" value="FI23523P1"/>
    <property type="match status" value="1"/>
</dbReference>
<dbReference type="AlphaFoldDB" id="A0A8D8STB5"/>
<feature type="compositionally biased region" description="Low complexity" evidence="1">
    <location>
        <begin position="365"/>
        <end position="380"/>
    </location>
</feature>
<dbReference type="EMBL" id="HBUF01236699">
    <property type="protein sequence ID" value="CAG6675442.1"/>
    <property type="molecule type" value="Transcribed_RNA"/>
</dbReference>
<feature type="compositionally biased region" description="Pro residues" evidence="1">
    <location>
        <begin position="311"/>
        <end position="324"/>
    </location>
</feature>
<dbReference type="GO" id="GO:0008543">
    <property type="term" value="P:fibroblast growth factor receptor signaling pathway"/>
    <property type="evidence" value="ECO:0007669"/>
    <property type="project" value="TreeGrafter"/>
</dbReference>
<dbReference type="InterPro" id="IPR011993">
    <property type="entry name" value="PH-like_dom_sf"/>
</dbReference>
<dbReference type="GO" id="GO:0005737">
    <property type="term" value="C:cytoplasm"/>
    <property type="evidence" value="ECO:0007669"/>
    <property type="project" value="TreeGrafter"/>
</dbReference>
<feature type="region of interest" description="Disordered" evidence="1">
    <location>
        <begin position="308"/>
        <end position="380"/>
    </location>
</feature>
<keyword evidence="3" id="KW-0675">Receptor</keyword>
<proteinExistence type="predicted"/>
<evidence type="ECO:0000313" key="3">
    <source>
        <dbReference type="EMBL" id="CAG6675443.1"/>
    </source>
</evidence>
<dbReference type="SUPFAM" id="SSF50729">
    <property type="entry name" value="PH domain-like"/>
    <property type="match status" value="1"/>
</dbReference>
<feature type="domain" description="IRS-type PTB" evidence="2">
    <location>
        <begin position="34"/>
        <end position="144"/>
    </location>
</feature>
<dbReference type="EMBL" id="HBUF01061295">
    <property type="protein sequence ID" value="CAG6625972.1"/>
    <property type="molecule type" value="Transcribed_RNA"/>
</dbReference>
<accession>A0A8D8STB5</accession>
<dbReference type="PROSITE" id="PS51064">
    <property type="entry name" value="IRS_PTB"/>
    <property type="match status" value="1"/>
</dbReference>
<feature type="region of interest" description="Disordered" evidence="1">
    <location>
        <begin position="140"/>
        <end position="160"/>
    </location>
</feature>
<evidence type="ECO:0000259" key="2">
    <source>
        <dbReference type="PROSITE" id="PS51064"/>
    </source>
</evidence>
<dbReference type="SMART" id="SM00310">
    <property type="entry name" value="PTBI"/>
    <property type="match status" value="1"/>
</dbReference>
<dbReference type="GO" id="GO:0005068">
    <property type="term" value="F:transmembrane receptor protein tyrosine kinase adaptor activity"/>
    <property type="evidence" value="ECO:0007669"/>
    <property type="project" value="TreeGrafter"/>
</dbReference>
<dbReference type="InterPro" id="IPR050996">
    <property type="entry name" value="Docking_Protein_DOK"/>
</dbReference>
<dbReference type="EMBL" id="HBUF01581754">
    <property type="protein sequence ID" value="CAG6770430.1"/>
    <property type="molecule type" value="Transcribed_RNA"/>
</dbReference>
<sequence>MKFSIFTECWKMGCVESREDLTLPPNLFQITSPVYKHDDNGIIDLSLDNNMRISGERFVEITEIEMVIHQGNLQRSLITQAYPLRILRRYGIDEVEGSTVFRFEAGRKCSTGQGFYTFKCPEAGRLFNYLQNHIQTRYNPNDDTISHRSHDGNNSSTVHSTLRSNRTSRLNSNVSNGALSPTLPLSPPGNFYVNGNALQNELDNMRADHDKLLNNNHIANMYVNLDFGVNSPLSPTFSTTDGDNIFPPADNNNEDEPSHNYANINPDYNDTVLPPSTSTTGGKSHHHGLPPLNLKSIPPVNYLVLELGNPSPTPTSPLVPPESPNKPTGGYATIDFDKTSALSHAVSRSNSEDINECSRKTRHNSSISDSFSFVKSGSDS</sequence>
<dbReference type="Pfam" id="PF02174">
    <property type="entry name" value="IRS"/>
    <property type="match status" value="1"/>
</dbReference>
<dbReference type="PANTHER" id="PTHR21258">
    <property type="entry name" value="DOCKING PROTEIN RELATED"/>
    <property type="match status" value="1"/>
</dbReference>
<protein>
    <submittedName>
        <fullName evidence="3">Fibroblast growth factor receptor substrate 3</fullName>
    </submittedName>
</protein>
<evidence type="ECO:0000256" key="1">
    <source>
        <dbReference type="SAM" id="MobiDB-lite"/>
    </source>
</evidence>